<evidence type="ECO:0000313" key="3">
    <source>
        <dbReference type="Proteomes" id="UP001180845"/>
    </source>
</evidence>
<feature type="domain" description="DUF1707" evidence="1">
    <location>
        <begin position="5"/>
        <end position="57"/>
    </location>
</feature>
<accession>A0AAE3ZBE2</accession>
<dbReference type="AlphaFoldDB" id="A0AAE3ZBE2"/>
<keyword evidence="3" id="KW-1185">Reference proteome</keyword>
<dbReference type="InterPro" id="IPR012551">
    <property type="entry name" value="DUF1707_SHOCT-like"/>
</dbReference>
<sequence>MSEDVRASDAEREAVVERLQRALSQGRLSVAECDERIASAYASTTRGELAVLTRDLPGNLW</sequence>
<dbReference type="Pfam" id="PF08044">
    <property type="entry name" value="DUF1707"/>
    <property type="match status" value="1"/>
</dbReference>
<protein>
    <submittedName>
        <fullName evidence="2">Trp operon repressor</fullName>
    </submittedName>
</protein>
<dbReference type="EMBL" id="JAVDXW010000001">
    <property type="protein sequence ID" value="MDR7301802.1"/>
    <property type="molecule type" value="Genomic_DNA"/>
</dbReference>
<comment type="caution">
    <text evidence="2">The sequence shown here is derived from an EMBL/GenBank/DDBJ whole genome shotgun (WGS) entry which is preliminary data.</text>
</comment>
<evidence type="ECO:0000259" key="1">
    <source>
        <dbReference type="Pfam" id="PF08044"/>
    </source>
</evidence>
<dbReference type="RefSeq" id="WP_310272782.1">
    <property type="nucleotide sequence ID" value="NZ_JAVDXW010000001.1"/>
</dbReference>
<dbReference type="Proteomes" id="UP001180845">
    <property type="component" value="Unassembled WGS sequence"/>
</dbReference>
<gene>
    <name evidence="2" type="ORF">JOF55_001983</name>
</gene>
<dbReference type="PANTHER" id="PTHR40763">
    <property type="entry name" value="MEMBRANE PROTEIN-RELATED"/>
    <property type="match status" value="1"/>
</dbReference>
<proteinExistence type="predicted"/>
<name>A0AAE3ZBE2_9ACTN</name>
<organism evidence="2 3">
    <name type="scientific">Haloactinomyces albus</name>
    <dbReference type="NCBI Taxonomy" id="1352928"/>
    <lineage>
        <taxon>Bacteria</taxon>
        <taxon>Bacillati</taxon>
        <taxon>Actinomycetota</taxon>
        <taxon>Actinomycetes</taxon>
        <taxon>Actinopolysporales</taxon>
        <taxon>Actinopolysporaceae</taxon>
        <taxon>Haloactinomyces</taxon>
    </lineage>
</organism>
<reference evidence="2" key="1">
    <citation type="submission" date="2023-07" db="EMBL/GenBank/DDBJ databases">
        <title>Sequencing the genomes of 1000 actinobacteria strains.</title>
        <authorList>
            <person name="Klenk H.-P."/>
        </authorList>
    </citation>
    <scope>NUCLEOTIDE SEQUENCE</scope>
    <source>
        <strain evidence="2">DSM 45977</strain>
    </source>
</reference>
<evidence type="ECO:0000313" key="2">
    <source>
        <dbReference type="EMBL" id="MDR7301802.1"/>
    </source>
</evidence>
<dbReference type="PANTHER" id="PTHR40763:SF4">
    <property type="entry name" value="DUF1707 DOMAIN-CONTAINING PROTEIN"/>
    <property type="match status" value="1"/>
</dbReference>